<gene>
    <name evidence="1" type="ORF">ALOHA_HF4000ANIW93H17ctg1g24</name>
</gene>
<evidence type="ECO:0008006" key="2">
    <source>
        <dbReference type="Google" id="ProtNLM"/>
    </source>
</evidence>
<reference evidence="1" key="1">
    <citation type="journal article" date="2008" name="ISME J.">
        <title>Genomic patterns of recombination, clonal divergence and environment in marine microbial populations.</title>
        <authorList>
            <person name="Konstantinidis K.T."/>
            <person name="Delong E.F."/>
        </authorList>
    </citation>
    <scope>NUCLEOTIDE SEQUENCE</scope>
</reference>
<accession>B3T2V2</accession>
<protein>
    <recommendedName>
        <fullName evidence="2">MG2 domain protein</fullName>
    </recommendedName>
</protein>
<organism evidence="1">
    <name type="scientific">uncultured marine crenarchaeote HF4000_ANIW93H17</name>
    <dbReference type="NCBI Taxonomy" id="455564"/>
    <lineage>
        <taxon>Archaea</taxon>
        <taxon>Nitrososphaerota</taxon>
        <taxon>Nitrososphaeria</taxon>
        <taxon>Nitrosopumilales</taxon>
        <taxon>environmental samples</taxon>
    </lineage>
</organism>
<dbReference type="AlphaFoldDB" id="B3T2V2"/>
<proteinExistence type="predicted"/>
<name>B3T2V2_9ARCH</name>
<sequence length="716" mass="78046">MNSMRRYSTIGVFTSVLLVVSIFTLLSISEVNAEEVISVNAKSYENTIIIEFENESTSKIKTIRIWLGGDKSFKTFKTEPGWGGGKYSDSKLLIFTATNTLNPGESVKFGLTTNEKVNAINWKVLDQNENEIDTRKTPIQEISSTISSFVEQESVKIEEVKEAGSALYGTKKFIPEKFRVGSDIRLVGNGFGPGKNLQLYLDNAILKSVKTDEQGNFLTTISISETYKVGTSEFIIKDESGNFQSTNITIEELKNRFLKTEKFEVNNIPAKVRLGELLTISGTAYPQSAIILAFQSNDRVLEKVRVVTANANGEWIFEEAIDQNQIIGEKYVIFKNNQDKTTKNLTIKSGNLIEISASAVRYNLGETVSITGTSEPNKSTTIWVKDQTKKIMLFDIITSDGSGNLNYEFVTDDTFSTGTYTVIVKQEEGSDAAVFGIGQYPSTRIVVLVEKTNFALNSKAILSIVGPPSSKLSIAILDSNDNLKISDSITTSSIGKSRYILDLADLSAGVYRAAVSVTNIQDSVKFSIGLEPGSGAISLATTSENYSPGESILVLGNTGNNARITITLLDPSGNISSQTEIFSDANGNFSTEDIGIPSNGVLGNWEITAHSRLDSKTVDINVSVPTAKGITIQIEEAEFSIGDTVIIVGMAVSDASRLEIQIINQSDQVIVSLATSITSDDTFFLPWIVPSGFDTGIYTIRVTDNVNTDSFEIFIQ</sequence>
<dbReference type="EMBL" id="EU016587">
    <property type="protein sequence ID" value="ABZ06911.1"/>
    <property type="molecule type" value="Genomic_DNA"/>
</dbReference>
<evidence type="ECO:0000313" key="1">
    <source>
        <dbReference type="EMBL" id="ABZ06911.1"/>
    </source>
</evidence>